<keyword evidence="8" id="KW-1185">Reference proteome</keyword>
<dbReference type="InterPro" id="IPR038970">
    <property type="entry name" value="Lyase_8"/>
</dbReference>
<feature type="domain" description="Polysaccharide lyase 8 N-terminal alpha-helical" evidence="6">
    <location>
        <begin position="63"/>
        <end position="277"/>
    </location>
</feature>
<feature type="domain" description="Polysaccharide lyase family 8 C-terminal" evidence="5">
    <location>
        <begin position="584"/>
        <end position="656"/>
    </location>
</feature>
<sequence length="721" mass="79227">MAVAYKGKTEGYHDDPKLFSAIRLAMGFWFANEMSTIGDGSCMDREFLTPNNCPCGTPGLWGANWASNTMHVPKRAGQTCIMLRSELTESELGNCTLITSRAFSTFYREQPPTYLTGANVLDISVIGMDAGLLANNGTGNSTKIADAYRIAQNEVNIHPEALIDGIKPDGSFQHHSGVLFDGNYGKDFSNSFLALELLARGTQFQANKTVQDIFGYHLDGSRWMTFTNTLTKVVHWDFSVIGRYISYPVADSTRASAGLQMNLQDVAELGNTWGQQDLIEFGTVLREAANDTSVNSAKFTGNRVFWSSDYVVHRTNQSVTTLKMLSNRTTTSRCTNSEGPYSFHLSDGVVYTFTTGAEYEDIFAALDYNIVPGITTDYNGTTLECETVGQNGVDPYAGGVEAEDVGMAAMRYINPLSKEFGFYKAWFFFPDNVQHVLVSNVEQKNINSTSPVYSVLDQRLHSGDVYIDGCPVSESVNETEVKSLWHARTGYTFPTINGHAGQISVSLETRTGDWKKIGVSNTVATPKDIFSAWIPHKKLVPNPSYNATDSGPGKYTPTEYSVFLDTGSYEDFEDKASRLRPRTVANSETVSAAIDSSATILGAAFWKAEGGFFTVKDMSIKLEVDRNVVVMVKFDDESHTGGTISVADPTHGTGKVNIKITPITHRKRHYRRLIGHHGQHMPLMKRTDACTPASGELTLTIDLPDGNLAGSSVTKEFWRSA</sequence>
<dbReference type="Proteomes" id="UP000059188">
    <property type="component" value="Unassembled WGS sequence"/>
</dbReference>
<dbReference type="Gene3D" id="1.50.10.100">
    <property type="entry name" value="Chondroitin AC/alginate lyase"/>
    <property type="match status" value="1"/>
</dbReference>
<dbReference type="Pfam" id="PF02278">
    <property type="entry name" value="Lyase_8"/>
    <property type="match status" value="1"/>
</dbReference>
<dbReference type="Gene3D" id="2.70.98.10">
    <property type="match status" value="1"/>
</dbReference>
<evidence type="ECO:0000259" key="5">
    <source>
        <dbReference type="Pfam" id="PF02884"/>
    </source>
</evidence>
<dbReference type="InterPro" id="IPR011013">
    <property type="entry name" value="Gal_mutarotase_sf_dom"/>
</dbReference>
<dbReference type="InterPro" id="IPR004103">
    <property type="entry name" value="Lyase_8_C"/>
</dbReference>
<feature type="domain" description="Polysaccharide lyase family 8 central" evidence="4">
    <location>
        <begin position="302"/>
        <end position="545"/>
    </location>
</feature>
<evidence type="ECO:0000256" key="3">
    <source>
        <dbReference type="ARBA" id="ARBA00023239"/>
    </source>
</evidence>
<evidence type="ECO:0000313" key="8">
    <source>
        <dbReference type="Proteomes" id="UP000059188"/>
    </source>
</evidence>
<keyword evidence="7" id="KW-0067">ATP-binding</keyword>
<dbReference type="InterPro" id="IPR014718">
    <property type="entry name" value="GH-type_carb-bd"/>
</dbReference>
<dbReference type="GO" id="GO:0004386">
    <property type="term" value="F:helicase activity"/>
    <property type="evidence" value="ECO:0007669"/>
    <property type="project" value="UniProtKB-KW"/>
</dbReference>
<gene>
    <name evidence="7" type="ORF">RSOLAG1IB_10470</name>
</gene>
<dbReference type="Pfam" id="PF02884">
    <property type="entry name" value="Lyase_8_C"/>
    <property type="match status" value="1"/>
</dbReference>
<keyword evidence="7" id="KW-0347">Helicase</keyword>
<dbReference type="SUPFAM" id="SSF49863">
    <property type="entry name" value="Hyaluronate lyase-like, C-terminal domain"/>
    <property type="match status" value="1"/>
</dbReference>
<dbReference type="SUPFAM" id="SSF48230">
    <property type="entry name" value="Chondroitin AC/alginate lyase"/>
    <property type="match status" value="1"/>
</dbReference>
<dbReference type="OrthoDB" id="5980780at2759"/>
<reference evidence="7 8" key="1">
    <citation type="submission" date="2014-11" db="EMBL/GenBank/DDBJ databases">
        <authorList>
            <person name="Wibberg Daniel"/>
        </authorList>
    </citation>
    <scope>NUCLEOTIDE SEQUENCE [LARGE SCALE GENOMIC DNA]</scope>
    <source>
        <strain evidence="7">Rhizoctonia solani AG1-IB 7/3/14</strain>
    </source>
</reference>
<dbReference type="PANTHER" id="PTHR38481">
    <property type="entry name" value="HYALURONATE LYASE"/>
    <property type="match status" value="1"/>
</dbReference>
<dbReference type="GO" id="GO:0030246">
    <property type="term" value="F:carbohydrate binding"/>
    <property type="evidence" value="ECO:0007669"/>
    <property type="project" value="InterPro"/>
</dbReference>
<dbReference type="Pfam" id="PF08124">
    <property type="entry name" value="Lyase_8_N"/>
    <property type="match status" value="1"/>
</dbReference>
<keyword evidence="3 7" id="KW-0456">Lyase</keyword>
<evidence type="ECO:0000259" key="6">
    <source>
        <dbReference type="Pfam" id="PF08124"/>
    </source>
</evidence>
<evidence type="ECO:0000256" key="1">
    <source>
        <dbReference type="ARBA" id="ARBA00006699"/>
    </source>
</evidence>
<dbReference type="AlphaFoldDB" id="A0A0B7G2R2"/>
<dbReference type="InterPro" id="IPR012970">
    <property type="entry name" value="Lyase_8_alpha_N"/>
</dbReference>
<dbReference type="InterPro" id="IPR011071">
    <property type="entry name" value="Lyase_8-like_C"/>
</dbReference>
<evidence type="ECO:0000259" key="4">
    <source>
        <dbReference type="Pfam" id="PF02278"/>
    </source>
</evidence>
<evidence type="ECO:0000256" key="2">
    <source>
        <dbReference type="ARBA" id="ARBA00022729"/>
    </source>
</evidence>
<dbReference type="Gene3D" id="2.60.220.10">
    <property type="entry name" value="Polysaccharide lyase family 8-like, C-terminal"/>
    <property type="match status" value="1"/>
</dbReference>
<accession>A0A0B7G2R2</accession>
<keyword evidence="7" id="KW-0378">Hydrolase</keyword>
<dbReference type="GO" id="GO:0005576">
    <property type="term" value="C:extracellular region"/>
    <property type="evidence" value="ECO:0007669"/>
    <property type="project" value="InterPro"/>
</dbReference>
<dbReference type="GO" id="GO:0005975">
    <property type="term" value="P:carbohydrate metabolic process"/>
    <property type="evidence" value="ECO:0007669"/>
    <property type="project" value="InterPro"/>
</dbReference>
<keyword evidence="7" id="KW-0547">Nucleotide-binding</keyword>
<proteinExistence type="inferred from homology"/>
<evidence type="ECO:0000313" key="7">
    <source>
        <dbReference type="EMBL" id="CEL62778.1"/>
    </source>
</evidence>
<dbReference type="EC" id="4.2.2.5" evidence="7"/>
<dbReference type="InterPro" id="IPR008929">
    <property type="entry name" value="Chondroitin_lyas"/>
</dbReference>
<comment type="similarity">
    <text evidence="1">Belongs to the polysaccharide lyase 8 family.</text>
</comment>
<name>A0A0B7G2R2_THACB</name>
<protein>
    <submittedName>
        <fullName evidence="7">DEAD/DEAH box helicase domain-containing protein</fullName>
        <ecNumber evidence="7">4.2.2.5</ecNumber>
    </submittedName>
</protein>
<dbReference type="EMBL" id="LN679169">
    <property type="protein sequence ID" value="CEL62778.1"/>
    <property type="molecule type" value="Genomic_DNA"/>
</dbReference>
<dbReference type="SUPFAM" id="SSF74650">
    <property type="entry name" value="Galactose mutarotase-like"/>
    <property type="match status" value="1"/>
</dbReference>
<dbReference type="GO" id="GO:0030341">
    <property type="term" value="F:chondroitin AC lyase activity"/>
    <property type="evidence" value="ECO:0007669"/>
    <property type="project" value="UniProtKB-EC"/>
</dbReference>
<organism evidence="7 8">
    <name type="scientific">Thanatephorus cucumeris (strain AG1-IB / isolate 7/3/14)</name>
    <name type="common">Lettuce bottom rot fungus</name>
    <name type="synonym">Rhizoctonia solani</name>
    <dbReference type="NCBI Taxonomy" id="1108050"/>
    <lineage>
        <taxon>Eukaryota</taxon>
        <taxon>Fungi</taxon>
        <taxon>Dikarya</taxon>
        <taxon>Basidiomycota</taxon>
        <taxon>Agaricomycotina</taxon>
        <taxon>Agaricomycetes</taxon>
        <taxon>Cantharellales</taxon>
        <taxon>Ceratobasidiaceae</taxon>
        <taxon>Rhizoctonia</taxon>
        <taxon>Rhizoctonia solani AG-1</taxon>
    </lineage>
</organism>
<dbReference type="PANTHER" id="PTHR38481:SF1">
    <property type="entry name" value="HYALURONATE LYASE"/>
    <property type="match status" value="1"/>
</dbReference>
<keyword evidence="2" id="KW-0732">Signal</keyword>
<dbReference type="STRING" id="1108050.A0A0B7G2R2"/>
<dbReference type="InterPro" id="IPR003159">
    <property type="entry name" value="Lyase_8_central_dom"/>
</dbReference>